<evidence type="ECO:0000313" key="3">
    <source>
        <dbReference type="Ensembl" id="ENSPNAP00000056437.1"/>
    </source>
</evidence>
<dbReference type="Proteomes" id="UP001501920">
    <property type="component" value="Chromosome 15"/>
</dbReference>
<reference evidence="3" key="3">
    <citation type="submission" date="2025-09" db="UniProtKB">
        <authorList>
            <consortium name="Ensembl"/>
        </authorList>
    </citation>
    <scope>IDENTIFICATION</scope>
</reference>
<proteinExistence type="predicted"/>
<evidence type="ECO:0000313" key="4">
    <source>
        <dbReference type="Proteomes" id="UP001501920"/>
    </source>
</evidence>
<organism evidence="3 4">
    <name type="scientific">Pygocentrus nattereri</name>
    <name type="common">Red-bellied piranha</name>
    <dbReference type="NCBI Taxonomy" id="42514"/>
    <lineage>
        <taxon>Eukaryota</taxon>
        <taxon>Metazoa</taxon>
        <taxon>Chordata</taxon>
        <taxon>Craniata</taxon>
        <taxon>Vertebrata</taxon>
        <taxon>Euteleostomi</taxon>
        <taxon>Actinopterygii</taxon>
        <taxon>Neopterygii</taxon>
        <taxon>Teleostei</taxon>
        <taxon>Ostariophysi</taxon>
        <taxon>Characiformes</taxon>
        <taxon>Characoidei</taxon>
        <taxon>Pygocentrus</taxon>
    </lineage>
</organism>
<dbReference type="Gene3D" id="3.90.180.10">
    <property type="entry name" value="Medium-chain alcohol dehydrogenases, catalytic domain"/>
    <property type="match status" value="1"/>
</dbReference>
<dbReference type="Gene3D" id="3.40.50.720">
    <property type="entry name" value="NAD(P)-binding Rossmann-like Domain"/>
    <property type="match status" value="1"/>
</dbReference>
<dbReference type="SUPFAM" id="SSF50129">
    <property type="entry name" value="GroES-like"/>
    <property type="match status" value="1"/>
</dbReference>
<reference evidence="3" key="2">
    <citation type="submission" date="2025-08" db="UniProtKB">
        <authorList>
            <consortium name="Ensembl"/>
        </authorList>
    </citation>
    <scope>IDENTIFICATION</scope>
</reference>
<dbReference type="Ensembl" id="ENSPNAT00000052661.1">
    <property type="protein sequence ID" value="ENSPNAP00000056437.1"/>
    <property type="gene ID" value="ENSPNAG00000015204.2"/>
</dbReference>
<reference evidence="3 4" key="1">
    <citation type="submission" date="2020-10" db="EMBL/GenBank/DDBJ databases">
        <title>Pygocentrus nattereri (red-bellied piranha) genome, fPygNat1, primary haplotype.</title>
        <authorList>
            <person name="Myers G."/>
            <person name="Meyer A."/>
            <person name="Karagic N."/>
            <person name="Pippel M."/>
            <person name="Winkler S."/>
            <person name="Tracey A."/>
            <person name="Wood J."/>
            <person name="Formenti G."/>
            <person name="Howe K."/>
            <person name="Fedrigo O."/>
            <person name="Jarvis E.D."/>
        </authorList>
    </citation>
    <scope>NUCLEOTIDE SEQUENCE [LARGE SCALE GENOMIC DNA]</scope>
</reference>
<dbReference type="GO" id="GO:0016491">
    <property type="term" value="F:oxidoreductase activity"/>
    <property type="evidence" value="ECO:0007669"/>
    <property type="project" value="UniProtKB-KW"/>
</dbReference>
<dbReference type="PANTHER" id="PTHR44054">
    <property type="entry name" value="SYNAPTIC VESICLE MEMBRANE PROTEIN VAT-1 HOMOLOG-LIKE"/>
    <property type="match status" value="1"/>
</dbReference>
<protein>
    <recommendedName>
        <fullName evidence="2">Enoyl reductase (ER) domain-containing protein</fullName>
    </recommendedName>
</protein>
<dbReference type="InterPro" id="IPR052100">
    <property type="entry name" value="SV-ATPase_mito-regulator"/>
</dbReference>
<sequence>MAKEGLEMTEETEHMIEKNVAKEPDSAVCAADSKEMRAVLLTGFGGLNKLKVTKKLMPEPQEGEVKIRVKACGLNFLDLMVRQGNIDNPPKTPLVPGFECSGIVEAMGENTKGFEIGDRVMAFMNYNAWAEVVCTPLDWVYKIPDEMTFPEAAAFCMNFVAAYMMLFEVSNLREGMSVLVHSAGGGVVRNILPMCYV</sequence>
<dbReference type="PANTHER" id="PTHR44054:SF2">
    <property type="entry name" value="SYNAPTIC VESICLE MEMBRANE PROTEIN VAT-1 HOMOLOG-LIKE"/>
    <property type="match status" value="1"/>
</dbReference>
<feature type="domain" description="Enoyl reductase (ER)" evidence="2">
    <location>
        <begin position="45"/>
        <end position="197"/>
    </location>
</feature>
<keyword evidence="4" id="KW-1185">Reference proteome</keyword>
<dbReference type="AlphaFoldDB" id="A0AAR2K1R6"/>
<evidence type="ECO:0000259" key="2">
    <source>
        <dbReference type="SMART" id="SM00829"/>
    </source>
</evidence>
<dbReference type="InterPro" id="IPR011032">
    <property type="entry name" value="GroES-like_sf"/>
</dbReference>
<dbReference type="Pfam" id="PF08240">
    <property type="entry name" value="ADH_N"/>
    <property type="match status" value="1"/>
</dbReference>
<dbReference type="InterPro" id="IPR020843">
    <property type="entry name" value="ER"/>
</dbReference>
<name>A0AAR2K1R6_PYGNA</name>
<keyword evidence="1" id="KW-0560">Oxidoreductase</keyword>
<dbReference type="SMART" id="SM00829">
    <property type="entry name" value="PKS_ER"/>
    <property type="match status" value="1"/>
</dbReference>
<accession>A0AAR2K1R6</accession>
<dbReference type="InterPro" id="IPR013154">
    <property type="entry name" value="ADH-like_N"/>
</dbReference>
<evidence type="ECO:0000256" key="1">
    <source>
        <dbReference type="ARBA" id="ARBA00023002"/>
    </source>
</evidence>
<gene>
    <name evidence="3" type="primary">VAT1L</name>
</gene>
<dbReference type="GeneTree" id="ENSGT00940000159184"/>